<evidence type="ECO:0000313" key="2">
    <source>
        <dbReference type="Proteomes" id="UP000016662"/>
    </source>
</evidence>
<dbReference type="EMBL" id="AWVF01000186">
    <property type="protein sequence ID" value="ERJ96121.1"/>
    <property type="molecule type" value="Genomic_DNA"/>
</dbReference>
<gene>
    <name evidence="1" type="ORF">RUMCAL_01532</name>
</gene>
<protein>
    <submittedName>
        <fullName evidence="1">Uncharacterized protein</fullName>
    </submittedName>
</protein>
<dbReference type="Proteomes" id="UP000016662">
    <property type="component" value="Unassembled WGS sequence"/>
</dbReference>
<dbReference type="HOGENOM" id="CLU_3103458_0_0_9"/>
<name>U2KC86_9FIRM</name>
<comment type="caution">
    <text evidence="1">The sequence shown here is derived from an EMBL/GenBank/DDBJ whole genome shotgun (WGS) entry which is preliminary data.</text>
</comment>
<keyword evidence="2" id="KW-1185">Reference proteome</keyword>
<sequence>MGCCQSICRLVRKNCRIFGTLYKKHLLHSPILHNFFDDFIPDIGNYKMKCW</sequence>
<proteinExistence type="predicted"/>
<dbReference type="AlphaFoldDB" id="U2KC86"/>
<evidence type="ECO:0000313" key="1">
    <source>
        <dbReference type="EMBL" id="ERJ96121.1"/>
    </source>
</evidence>
<accession>U2KC86</accession>
<reference evidence="1 2" key="1">
    <citation type="submission" date="2013-07" db="EMBL/GenBank/DDBJ databases">
        <authorList>
            <person name="Weinstock G."/>
            <person name="Sodergren E."/>
            <person name="Wylie T."/>
            <person name="Fulton L."/>
            <person name="Fulton R."/>
            <person name="Fronick C."/>
            <person name="O'Laughlin M."/>
            <person name="Godfrey J."/>
            <person name="Miner T."/>
            <person name="Herter B."/>
            <person name="Appelbaum E."/>
            <person name="Cordes M."/>
            <person name="Lek S."/>
            <person name="Wollam A."/>
            <person name="Pepin K.H."/>
            <person name="Palsikar V.B."/>
            <person name="Mitreva M."/>
            <person name="Wilson R.K."/>
        </authorList>
    </citation>
    <scope>NUCLEOTIDE SEQUENCE [LARGE SCALE GENOMIC DNA]</scope>
    <source>
        <strain evidence="1 2">ATCC 27760</strain>
    </source>
</reference>
<organism evidence="1 2">
    <name type="scientific">Ruminococcus callidus ATCC 27760</name>
    <dbReference type="NCBI Taxonomy" id="411473"/>
    <lineage>
        <taxon>Bacteria</taxon>
        <taxon>Bacillati</taxon>
        <taxon>Bacillota</taxon>
        <taxon>Clostridia</taxon>
        <taxon>Eubacteriales</taxon>
        <taxon>Oscillospiraceae</taxon>
        <taxon>Ruminococcus</taxon>
    </lineage>
</organism>